<feature type="transmembrane region" description="Helical" evidence="1">
    <location>
        <begin position="16"/>
        <end position="36"/>
    </location>
</feature>
<gene>
    <name evidence="2" type="ORF">FB475_3420</name>
</gene>
<proteinExistence type="predicted"/>
<evidence type="ECO:0000313" key="2">
    <source>
        <dbReference type="EMBL" id="TQJ19257.1"/>
    </source>
</evidence>
<feature type="transmembrane region" description="Helical" evidence="1">
    <location>
        <begin position="42"/>
        <end position="65"/>
    </location>
</feature>
<feature type="transmembrane region" description="Helical" evidence="1">
    <location>
        <begin position="111"/>
        <end position="136"/>
    </location>
</feature>
<dbReference type="RefSeq" id="WP_141857123.1">
    <property type="nucleotide sequence ID" value="NZ_BAAAKA010000050.1"/>
</dbReference>
<organism evidence="2 3">
    <name type="scientific">Kribbella jejuensis</name>
    <dbReference type="NCBI Taxonomy" id="236068"/>
    <lineage>
        <taxon>Bacteria</taxon>
        <taxon>Bacillati</taxon>
        <taxon>Actinomycetota</taxon>
        <taxon>Actinomycetes</taxon>
        <taxon>Propionibacteriales</taxon>
        <taxon>Kribbellaceae</taxon>
        <taxon>Kribbella</taxon>
    </lineage>
</organism>
<evidence type="ECO:0000313" key="3">
    <source>
        <dbReference type="Proteomes" id="UP000316298"/>
    </source>
</evidence>
<dbReference type="EMBL" id="VFMM01000001">
    <property type="protein sequence ID" value="TQJ19257.1"/>
    <property type="molecule type" value="Genomic_DNA"/>
</dbReference>
<dbReference type="OrthoDB" id="3826983at2"/>
<dbReference type="Proteomes" id="UP000316298">
    <property type="component" value="Unassembled WGS sequence"/>
</dbReference>
<name>A0A542EV75_9ACTN</name>
<comment type="caution">
    <text evidence="2">The sequence shown here is derived from an EMBL/GenBank/DDBJ whole genome shotgun (WGS) entry which is preliminary data.</text>
</comment>
<keyword evidence="1" id="KW-1133">Transmembrane helix</keyword>
<keyword evidence="1" id="KW-0472">Membrane</keyword>
<accession>A0A542EV75</accession>
<sequence length="154" mass="16052">MKDLVHLDTAAFRQSVLNYVAALAGVAVVFDALYLITTPGRVLLAAAYSLPILAGALGGILIAATESGWTGDLITKACLATLAAGVTNTAFVLTIGGMLQTGPSDWVRGAATVLLSAATPVLVALTWSLITSLPYATTAEHNWKRQWLKEVDAI</sequence>
<protein>
    <submittedName>
        <fullName evidence="2">Uncharacterized protein</fullName>
    </submittedName>
</protein>
<evidence type="ECO:0000256" key="1">
    <source>
        <dbReference type="SAM" id="Phobius"/>
    </source>
</evidence>
<reference evidence="2 3" key="1">
    <citation type="submission" date="2019-06" db="EMBL/GenBank/DDBJ databases">
        <title>Sequencing the genomes of 1000 actinobacteria strains.</title>
        <authorList>
            <person name="Klenk H.-P."/>
        </authorList>
    </citation>
    <scope>NUCLEOTIDE SEQUENCE [LARGE SCALE GENOMIC DNA]</scope>
    <source>
        <strain evidence="2 3">DSM 17305</strain>
    </source>
</reference>
<dbReference type="AlphaFoldDB" id="A0A542EV75"/>
<keyword evidence="1" id="KW-0812">Transmembrane</keyword>
<keyword evidence="3" id="KW-1185">Reference proteome</keyword>
<feature type="transmembrane region" description="Helical" evidence="1">
    <location>
        <begin position="77"/>
        <end position="99"/>
    </location>
</feature>